<dbReference type="RefSeq" id="WP_127694250.1">
    <property type="nucleotide sequence ID" value="NZ_SACQ01000004.1"/>
</dbReference>
<dbReference type="PANTHER" id="PTHR10151">
    <property type="entry name" value="ECTONUCLEOTIDE PYROPHOSPHATASE/PHOSPHODIESTERASE"/>
    <property type="match status" value="1"/>
</dbReference>
<dbReference type="SUPFAM" id="SSF53649">
    <property type="entry name" value="Alkaline phosphatase-like"/>
    <property type="match status" value="1"/>
</dbReference>
<organism evidence="1 2">
    <name type="scientific">Neptunomonas marina</name>
    <dbReference type="NCBI Taxonomy" id="1815562"/>
    <lineage>
        <taxon>Bacteria</taxon>
        <taxon>Pseudomonadati</taxon>
        <taxon>Pseudomonadota</taxon>
        <taxon>Gammaproteobacteria</taxon>
        <taxon>Oceanospirillales</taxon>
        <taxon>Oceanospirillaceae</taxon>
        <taxon>Neptunomonas</taxon>
    </lineage>
</organism>
<dbReference type="Proteomes" id="UP000282818">
    <property type="component" value="Unassembled WGS sequence"/>
</dbReference>
<dbReference type="Gene3D" id="3.40.720.10">
    <property type="entry name" value="Alkaline Phosphatase, subunit A"/>
    <property type="match status" value="1"/>
</dbReference>
<dbReference type="GO" id="GO:0016787">
    <property type="term" value="F:hydrolase activity"/>
    <property type="evidence" value="ECO:0007669"/>
    <property type="project" value="UniProtKB-ARBA"/>
</dbReference>
<dbReference type="Pfam" id="PF01663">
    <property type="entry name" value="Phosphodiest"/>
    <property type="match status" value="1"/>
</dbReference>
<proteinExistence type="predicted"/>
<reference evidence="1 2" key="1">
    <citation type="submission" date="2019-01" db="EMBL/GenBank/DDBJ databases">
        <authorList>
            <person name="Chen W.-M."/>
        </authorList>
    </citation>
    <scope>NUCLEOTIDE SEQUENCE [LARGE SCALE GENOMIC DNA]</scope>
    <source>
        <strain evidence="1 2">HPM-16</strain>
    </source>
</reference>
<comment type="caution">
    <text evidence="1">The sequence shown here is derived from an EMBL/GenBank/DDBJ whole genome shotgun (WGS) entry which is preliminary data.</text>
</comment>
<sequence>MANKVILVVLDGLNYQTANECLGFVQALRKEGQATQYRMQCELPSMSRPLYETILTGTRPAVNGIVNNQITRLSNQTSIFSLAKQAGLTTAAAAYHWVSELYNRTPYDPRRDRFTHDPSLTIPYGCFYHADHYPDSHLLIDAEMLRRRHDPDFLLVHPMNIDDTGHRHGVDSSNYRNSARHLDGELSHYLPTWIAAGYQIIITADHGMNADRSHGGILPEETEVPFITIGERFSHDSALTPAQTDICGTICELLEIAQHSKPVTQGLLTLPEVRHAVSYL</sequence>
<name>A0A437Q849_9GAMM</name>
<evidence type="ECO:0000313" key="2">
    <source>
        <dbReference type="Proteomes" id="UP000282818"/>
    </source>
</evidence>
<accession>A0A437Q849</accession>
<dbReference type="InterPro" id="IPR017850">
    <property type="entry name" value="Alkaline_phosphatase_core_sf"/>
</dbReference>
<dbReference type="AlphaFoldDB" id="A0A437Q849"/>
<dbReference type="EMBL" id="SACQ01000004">
    <property type="protein sequence ID" value="RVU30714.1"/>
    <property type="molecule type" value="Genomic_DNA"/>
</dbReference>
<gene>
    <name evidence="1" type="ORF">EOE65_10400</name>
</gene>
<keyword evidence="2" id="KW-1185">Reference proteome</keyword>
<evidence type="ECO:0000313" key="1">
    <source>
        <dbReference type="EMBL" id="RVU30714.1"/>
    </source>
</evidence>
<protein>
    <submittedName>
        <fullName evidence="1">Alkaline phosphatase family protein</fullName>
    </submittedName>
</protein>
<dbReference type="PANTHER" id="PTHR10151:SF120">
    <property type="entry name" value="BIS(5'-ADENOSYL)-TRIPHOSPHATASE"/>
    <property type="match status" value="1"/>
</dbReference>
<dbReference type="InterPro" id="IPR002591">
    <property type="entry name" value="Phosphodiest/P_Trfase"/>
</dbReference>